<evidence type="ECO:0000256" key="3">
    <source>
        <dbReference type="ARBA" id="ARBA00022676"/>
    </source>
</evidence>
<dbReference type="Proteomes" id="UP000003656">
    <property type="component" value="Unassembled WGS sequence"/>
</dbReference>
<proteinExistence type="inferred from homology"/>
<evidence type="ECO:0000259" key="5">
    <source>
        <dbReference type="Pfam" id="PF00535"/>
    </source>
</evidence>
<reference evidence="6 7" key="1">
    <citation type="submission" date="2009-11" db="EMBL/GenBank/DDBJ databases">
        <authorList>
            <person name="Weinstock G."/>
            <person name="Sodergren E."/>
            <person name="Clifton S."/>
            <person name="Fulton L."/>
            <person name="Fulton B."/>
            <person name="Courtney L."/>
            <person name="Fronick C."/>
            <person name="Harrison M."/>
            <person name="Strong C."/>
            <person name="Farmer C."/>
            <person name="Delahaunty K."/>
            <person name="Markovic C."/>
            <person name="Hall O."/>
            <person name="Minx P."/>
            <person name="Tomlinson C."/>
            <person name="Mitreva M."/>
            <person name="Nelson J."/>
            <person name="Hou S."/>
            <person name="Wollam A."/>
            <person name="Pepin K.H."/>
            <person name="Johnson M."/>
            <person name="Bhonagiri V."/>
            <person name="Nash W.E."/>
            <person name="Warren W."/>
            <person name="Chinwalla A."/>
            <person name="Mardis E.R."/>
            <person name="Wilson R.K."/>
        </authorList>
    </citation>
    <scope>NUCLEOTIDE SEQUENCE [LARGE SCALE GENOMIC DNA]</scope>
    <source>
        <strain evidence="6 7">DSM 20093</strain>
    </source>
</reference>
<protein>
    <submittedName>
        <fullName evidence="6">Glycosyltransferase, group 2 family protein</fullName>
        <ecNumber evidence="6">2.4.-.-</ecNumber>
    </submittedName>
</protein>
<comment type="caution">
    <text evidence="6">The sequence shown here is derived from an EMBL/GenBank/DDBJ whole genome shotgun (WGS) entry which is preliminary data.</text>
</comment>
<comment type="pathway">
    <text evidence="1">Cell wall biogenesis; cell wall polysaccharide biosynthesis.</text>
</comment>
<name>D1NVT9_9BIFI</name>
<dbReference type="GO" id="GO:0016757">
    <property type="term" value="F:glycosyltransferase activity"/>
    <property type="evidence" value="ECO:0007669"/>
    <property type="project" value="UniProtKB-KW"/>
</dbReference>
<feature type="domain" description="Glycosyltransferase 2-like" evidence="5">
    <location>
        <begin position="17"/>
        <end position="151"/>
    </location>
</feature>
<dbReference type="Gene3D" id="3.90.550.10">
    <property type="entry name" value="Spore Coat Polysaccharide Biosynthesis Protein SpsA, Chain A"/>
    <property type="match status" value="1"/>
</dbReference>
<dbReference type="InterPro" id="IPR029044">
    <property type="entry name" value="Nucleotide-diphossugar_trans"/>
</dbReference>
<evidence type="ECO:0000313" key="7">
    <source>
        <dbReference type="Proteomes" id="UP000003656"/>
    </source>
</evidence>
<accession>D1NVT9</accession>
<dbReference type="PANTHER" id="PTHR43179">
    <property type="entry name" value="RHAMNOSYLTRANSFERASE WBBL"/>
    <property type="match status" value="1"/>
</dbReference>
<dbReference type="InterPro" id="IPR001173">
    <property type="entry name" value="Glyco_trans_2-like"/>
</dbReference>
<gene>
    <name evidence="6" type="ORF">BIFGAL_03982</name>
</gene>
<dbReference type="eggNOG" id="COG1216">
    <property type="taxonomic scope" value="Bacteria"/>
</dbReference>
<dbReference type="SUPFAM" id="SSF53448">
    <property type="entry name" value="Nucleotide-diphospho-sugar transferases"/>
    <property type="match status" value="1"/>
</dbReference>
<dbReference type="EMBL" id="ABXB03000003">
    <property type="protein sequence ID" value="EFA22940.1"/>
    <property type="molecule type" value="Genomic_DNA"/>
</dbReference>
<comment type="similarity">
    <text evidence="2">Belongs to the glycosyltransferase 2 family.</text>
</comment>
<evidence type="ECO:0000256" key="2">
    <source>
        <dbReference type="ARBA" id="ARBA00006739"/>
    </source>
</evidence>
<keyword evidence="3 6" id="KW-0328">Glycosyltransferase</keyword>
<keyword evidence="4 6" id="KW-0808">Transferase</keyword>
<dbReference type="Pfam" id="PF00535">
    <property type="entry name" value="Glycos_transf_2"/>
    <property type="match status" value="1"/>
</dbReference>
<dbReference type="STRING" id="561180.BIFGAL_03982"/>
<dbReference type="AlphaFoldDB" id="D1NVT9"/>
<dbReference type="EC" id="2.4.-.-" evidence="6"/>
<evidence type="ECO:0000313" key="6">
    <source>
        <dbReference type="EMBL" id="EFA22940.1"/>
    </source>
</evidence>
<organism evidence="6 7">
    <name type="scientific">Bifidobacterium gallicum DSM 20093 = LMG 11596</name>
    <dbReference type="NCBI Taxonomy" id="561180"/>
    <lineage>
        <taxon>Bacteria</taxon>
        <taxon>Bacillati</taxon>
        <taxon>Actinomycetota</taxon>
        <taxon>Actinomycetes</taxon>
        <taxon>Bifidobacteriales</taxon>
        <taxon>Bifidobacteriaceae</taxon>
        <taxon>Bifidobacterium</taxon>
    </lineage>
</organism>
<dbReference type="PANTHER" id="PTHR43179:SF12">
    <property type="entry name" value="GALACTOFURANOSYLTRANSFERASE GLFT2"/>
    <property type="match status" value="1"/>
</dbReference>
<evidence type="ECO:0000256" key="1">
    <source>
        <dbReference type="ARBA" id="ARBA00004776"/>
    </source>
</evidence>
<sequence length="332" mass="37618">MTALTGIMRHMHCEVTAIVVSYNREELLRECLTGIQRQTRKADHVIVIDNASTDHALRVARTHPLHPHVVELNKNYGGAGGFCAGIALAMQHYYRPDTVQYLWVMDDDTIPKRTALAQLLDAVDASVAENGVLPTVLGSKAVWTDGREHLMNKPRLRTFVRKGQRFLQGSQGAFQVRSLSFVSCLINAGAVQGLHRLPLAAYFLWNDDFEFTSALLKRGIGYYVPNSVVEHRTKVFGSSDADPGARFVNEVRNKIWMMRLRRSDFYAEEYAELLLKTMRRWALTIARGADREALLTYFQEGWNQGWHTNPESNEAIFASEPLAERAIKTVER</sequence>
<evidence type="ECO:0000256" key="4">
    <source>
        <dbReference type="ARBA" id="ARBA00022679"/>
    </source>
</evidence>